<evidence type="ECO:0000313" key="2">
    <source>
        <dbReference type="EMBL" id="GJD45638.1"/>
    </source>
</evidence>
<comment type="caution">
    <text evidence="2">The sequence shown here is derived from an EMBL/GenBank/DDBJ whole genome shotgun (WGS) entry which is preliminary data.</text>
</comment>
<dbReference type="RefSeq" id="WP_238272627.1">
    <property type="nucleotide sequence ID" value="NZ_BPQG01000053.1"/>
</dbReference>
<dbReference type="PANTHER" id="PTHR35564:SF4">
    <property type="entry name" value="CYTOPLASMIC PROTEIN"/>
    <property type="match status" value="1"/>
</dbReference>
<dbReference type="Proteomes" id="UP001055117">
    <property type="component" value="Unassembled WGS sequence"/>
</dbReference>
<dbReference type="NCBIfam" id="TIGR03347">
    <property type="entry name" value="VI_chp_1"/>
    <property type="match status" value="1"/>
</dbReference>
<accession>A0ABQ4QK63</accession>
<dbReference type="PANTHER" id="PTHR35564">
    <property type="match status" value="1"/>
</dbReference>
<feature type="region of interest" description="Disordered" evidence="1">
    <location>
        <begin position="306"/>
        <end position="349"/>
    </location>
</feature>
<feature type="compositionally biased region" description="Basic and acidic residues" evidence="1">
    <location>
        <begin position="320"/>
        <end position="337"/>
    </location>
</feature>
<name>A0ABQ4QK63_9HYPH</name>
<organism evidence="2 3">
    <name type="scientific">Methylobacterium cerastii</name>
    <dbReference type="NCBI Taxonomy" id="932741"/>
    <lineage>
        <taxon>Bacteria</taxon>
        <taxon>Pseudomonadati</taxon>
        <taxon>Pseudomonadota</taxon>
        <taxon>Alphaproteobacteria</taxon>
        <taxon>Hyphomicrobiales</taxon>
        <taxon>Methylobacteriaceae</taxon>
        <taxon>Methylobacterium</taxon>
    </lineage>
</organism>
<reference evidence="2 3" key="1">
    <citation type="journal article" date="2021" name="Front. Microbiol.">
        <title>Comprehensive Comparative Genomics and Phenotyping of Methylobacterium Species.</title>
        <authorList>
            <person name="Alessa O."/>
            <person name="Ogura Y."/>
            <person name="Fujitani Y."/>
            <person name="Takami H."/>
            <person name="Hayashi T."/>
            <person name="Sahin N."/>
            <person name="Tani A."/>
        </authorList>
    </citation>
    <scope>NUCLEOTIDE SEQUENCE [LARGE SCALE GENOMIC DNA]</scope>
    <source>
        <strain evidence="2 3">DSM 23679</strain>
    </source>
</reference>
<protein>
    <recommendedName>
        <fullName evidence="4">Type VI secretion protein</fullName>
    </recommendedName>
</protein>
<keyword evidence="3" id="KW-1185">Reference proteome</keyword>
<evidence type="ECO:0008006" key="4">
    <source>
        <dbReference type="Google" id="ProtNLM"/>
    </source>
</evidence>
<dbReference type="InterPro" id="IPR010732">
    <property type="entry name" value="T6SS_TssG-like"/>
</dbReference>
<evidence type="ECO:0000256" key="1">
    <source>
        <dbReference type="SAM" id="MobiDB-lite"/>
    </source>
</evidence>
<dbReference type="Pfam" id="PF06996">
    <property type="entry name" value="T6SS_TssG"/>
    <property type="match status" value="1"/>
</dbReference>
<evidence type="ECO:0000313" key="3">
    <source>
        <dbReference type="Proteomes" id="UP001055117"/>
    </source>
</evidence>
<proteinExistence type="predicted"/>
<gene>
    <name evidence="2" type="ORF">AFCDBAGC_3512</name>
</gene>
<sequence length="349" mass="38401">MSIADDLRARPYDFDLLGTLRLIERSFPDKPRIGDSATRSDDFVCLGEDPYLAFPAANIHRVDNDEAGRIRLFVRFLGLLGPQGALPLQTTDEALTWDHAGHDAFARFLDLLNHRFLQLFFRAWADARPIAQADRPGEDRFVAYVGSSVGLGSPIFNALDSVSDIGRLAFAGLLGAKAKSASRLRQAVEGLFGVRCEVEEFVGAFLPFERADQTQLGAAHARLGLDCLVGASVFSIEDKICLRLYAEDLPTYERFLPNGPLCTPLADLLFFYLGSELDCEVELALPERAVRPLCLVREGGGQLGYTSWMGRNPDPGQADAYRRDARMNPAERARRTSDAGAAPQHDARG</sequence>
<dbReference type="EMBL" id="BPQG01000053">
    <property type="protein sequence ID" value="GJD45638.1"/>
    <property type="molecule type" value="Genomic_DNA"/>
</dbReference>